<keyword evidence="1" id="KW-1133">Transmembrane helix</keyword>
<accession>A0ABQ0BWK1</accession>
<feature type="transmembrane region" description="Helical" evidence="1">
    <location>
        <begin position="58"/>
        <end position="77"/>
    </location>
</feature>
<evidence type="ECO:0000313" key="3">
    <source>
        <dbReference type="Proteomes" id="UP001600941"/>
    </source>
</evidence>
<gene>
    <name evidence="2" type="ORF">K340107D12_37150</name>
</gene>
<name>A0ABQ0BWK1_9FIRM</name>
<keyword evidence="1" id="KW-0472">Membrane</keyword>
<feature type="transmembrane region" description="Helical" evidence="1">
    <location>
        <begin position="7"/>
        <end position="26"/>
    </location>
</feature>
<proteinExistence type="predicted"/>
<keyword evidence="1" id="KW-0812">Transmembrane</keyword>
<evidence type="ECO:0000313" key="2">
    <source>
        <dbReference type="EMBL" id="GAA6500899.1"/>
    </source>
</evidence>
<comment type="caution">
    <text evidence="2">The sequence shown here is derived from an EMBL/GenBank/DDBJ whole genome shotgun (WGS) entry which is preliminary data.</text>
</comment>
<dbReference type="RefSeq" id="WP_103731978.1">
    <property type="nucleotide sequence ID" value="NZ_AP031413.1"/>
</dbReference>
<sequence length="83" mass="9568">MDKIGFALSFILFEIGCICLFITALFDKTIPVIGKMASQLSETQSYSDTMYLTNYMGIYIYCAVIMIIGVYLCVFFYRKKNRN</sequence>
<organism evidence="2 3">
    <name type="scientific">Blautia parvula</name>
    <dbReference type="NCBI Taxonomy" id="2877527"/>
    <lineage>
        <taxon>Bacteria</taxon>
        <taxon>Bacillati</taxon>
        <taxon>Bacillota</taxon>
        <taxon>Clostridia</taxon>
        <taxon>Lachnospirales</taxon>
        <taxon>Lachnospiraceae</taxon>
        <taxon>Blautia</taxon>
    </lineage>
</organism>
<protein>
    <submittedName>
        <fullName evidence="2">Uncharacterized protein</fullName>
    </submittedName>
</protein>
<evidence type="ECO:0000256" key="1">
    <source>
        <dbReference type="SAM" id="Phobius"/>
    </source>
</evidence>
<keyword evidence="3" id="KW-1185">Reference proteome</keyword>
<reference evidence="2 3" key="1">
    <citation type="submission" date="2024-04" db="EMBL/GenBank/DDBJ databases">
        <title>Defined microbial consortia suppress multidrug-resistant proinflammatory Enterobacteriaceae via ecological control.</title>
        <authorList>
            <person name="Furuichi M."/>
            <person name="Kawaguchi T."/>
            <person name="Pust M."/>
            <person name="Yasuma K."/>
            <person name="Plichta D."/>
            <person name="Hasegawa N."/>
            <person name="Ohya T."/>
            <person name="Bhattarai S."/>
            <person name="Sasajima S."/>
            <person name="Aoto Y."/>
            <person name="Tuganbaev T."/>
            <person name="Yaginuma M."/>
            <person name="Ueda M."/>
            <person name="Okahashi N."/>
            <person name="Amafuji K."/>
            <person name="Kiridooshi Y."/>
            <person name="Sugita K."/>
            <person name="Strazar M."/>
            <person name="Skelly A."/>
            <person name="Suda W."/>
            <person name="Hattori M."/>
            <person name="Nakamoto N."/>
            <person name="Caballero S."/>
            <person name="Norman J."/>
            <person name="Olle B."/>
            <person name="Tanoue T."/>
            <person name="Arita M."/>
            <person name="Bucci V."/>
            <person name="Atarashi K."/>
            <person name="Xavier R."/>
            <person name="Honda K."/>
        </authorList>
    </citation>
    <scope>NUCLEOTIDE SEQUENCE [LARGE SCALE GENOMIC DNA]</scope>
    <source>
        <strain evidence="3">k34-0107-D12</strain>
    </source>
</reference>
<dbReference type="EMBL" id="BAABZQ010000001">
    <property type="protein sequence ID" value="GAA6500899.1"/>
    <property type="molecule type" value="Genomic_DNA"/>
</dbReference>
<dbReference type="Proteomes" id="UP001600941">
    <property type="component" value="Unassembled WGS sequence"/>
</dbReference>